<accession>A0A072VGK1</accession>
<reference evidence="1 3" key="1">
    <citation type="journal article" date="2011" name="Nature">
        <title>The Medicago genome provides insight into the evolution of rhizobial symbioses.</title>
        <authorList>
            <person name="Young N.D."/>
            <person name="Debelle F."/>
            <person name="Oldroyd G.E."/>
            <person name="Geurts R."/>
            <person name="Cannon S.B."/>
            <person name="Udvardi M.K."/>
            <person name="Benedito V.A."/>
            <person name="Mayer K.F."/>
            <person name="Gouzy J."/>
            <person name="Schoof H."/>
            <person name="Van de Peer Y."/>
            <person name="Proost S."/>
            <person name="Cook D.R."/>
            <person name="Meyers B.C."/>
            <person name="Spannagl M."/>
            <person name="Cheung F."/>
            <person name="De Mita S."/>
            <person name="Krishnakumar V."/>
            <person name="Gundlach H."/>
            <person name="Zhou S."/>
            <person name="Mudge J."/>
            <person name="Bharti A.K."/>
            <person name="Murray J.D."/>
            <person name="Naoumkina M.A."/>
            <person name="Rosen B."/>
            <person name="Silverstein K.A."/>
            <person name="Tang H."/>
            <person name="Rombauts S."/>
            <person name="Zhao P.X."/>
            <person name="Zhou P."/>
            <person name="Barbe V."/>
            <person name="Bardou P."/>
            <person name="Bechner M."/>
            <person name="Bellec A."/>
            <person name="Berger A."/>
            <person name="Berges H."/>
            <person name="Bidwell S."/>
            <person name="Bisseling T."/>
            <person name="Choisne N."/>
            <person name="Couloux A."/>
            <person name="Denny R."/>
            <person name="Deshpande S."/>
            <person name="Dai X."/>
            <person name="Doyle J.J."/>
            <person name="Dudez A.M."/>
            <person name="Farmer A.D."/>
            <person name="Fouteau S."/>
            <person name="Franken C."/>
            <person name="Gibelin C."/>
            <person name="Gish J."/>
            <person name="Goldstein S."/>
            <person name="Gonzalez A.J."/>
            <person name="Green P.J."/>
            <person name="Hallab A."/>
            <person name="Hartog M."/>
            <person name="Hua A."/>
            <person name="Humphray S.J."/>
            <person name="Jeong D.H."/>
            <person name="Jing Y."/>
            <person name="Jocker A."/>
            <person name="Kenton S.M."/>
            <person name="Kim D.J."/>
            <person name="Klee K."/>
            <person name="Lai H."/>
            <person name="Lang C."/>
            <person name="Lin S."/>
            <person name="Macmil S.L."/>
            <person name="Magdelenat G."/>
            <person name="Matthews L."/>
            <person name="McCorrison J."/>
            <person name="Monaghan E.L."/>
            <person name="Mun J.H."/>
            <person name="Najar F.Z."/>
            <person name="Nicholson C."/>
            <person name="Noirot C."/>
            <person name="O'Bleness M."/>
            <person name="Paule C.R."/>
            <person name="Poulain J."/>
            <person name="Prion F."/>
            <person name="Qin B."/>
            <person name="Qu C."/>
            <person name="Retzel E.F."/>
            <person name="Riddle C."/>
            <person name="Sallet E."/>
            <person name="Samain S."/>
            <person name="Samson N."/>
            <person name="Sanders I."/>
            <person name="Saurat O."/>
            <person name="Scarpelli C."/>
            <person name="Schiex T."/>
            <person name="Segurens B."/>
            <person name="Severin A.J."/>
            <person name="Sherrier D.J."/>
            <person name="Shi R."/>
            <person name="Sims S."/>
            <person name="Singer S.R."/>
            <person name="Sinharoy S."/>
            <person name="Sterck L."/>
            <person name="Viollet A."/>
            <person name="Wang B.B."/>
            <person name="Wang K."/>
            <person name="Wang M."/>
            <person name="Wang X."/>
            <person name="Warfsmann J."/>
            <person name="Weissenbach J."/>
            <person name="White D.D."/>
            <person name="White J.D."/>
            <person name="Wiley G.B."/>
            <person name="Wincker P."/>
            <person name="Xing Y."/>
            <person name="Yang L."/>
            <person name="Yao Z."/>
            <person name="Ying F."/>
            <person name="Zhai J."/>
            <person name="Zhou L."/>
            <person name="Zuber A."/>
            <person name="Denarie J."/>
            <person name="Dixon R.A."/>
            <person name="May G.D."/>
            <person name="Schwartz D.C."/>
            <person name="Rogers J."/>
            <person name="Quetier F."/>
            <person name="Town C.D."/>
            <person name="Roe B.A."/>
        </authorList>
    </citation>
    <scope>NUCLEOTIDE SEQUENCE [LARGE SCALE GENOMIC DNA]</scope>
    <source>
        <strain evidence="1">A17</strain>
        <strain evidence="2 3">cv. Jemalong A17</strain>
    </source>
</reference>
<reference evidence="2" key="3">
    <citation type="submission" date="2015-04" db="UniProtKB">
        <authorList>
            <consortium name="EnsemblPlants"/>
        </authorList>
    </citation>
    <scope>IDENTIFICATION</scope>
    <source>
        <strain evidence="2">cv. Jemalong A17</strain>
    </source>
</reference>
<sequence length="158" mass="18209">MEKILEVAKQTERNRTCMVKVGVTKTMIMVIKKKFKQGNTIGLEEALKITRLLWNEATINNSVKLLVGKNMDFMNLLTWILKIYIDNNNFEMVNEVMPVLKLTIDVVDSNLLRNLNIEFFITFSKQAIKSVLHVLIETCPFGWKPNEDHGSGRSNQTH</sequence>
<protein>
    <submittedName>
        <fullName evidence="1">Spotted leaf protein, putative</fullName>
    </submittedName>
</protein>
<evidence type="ECO:0000313" key="2">
    <source>
        <dbReference type="EnsemblPlants" id="KEH40877"/>
    </source>
</evidence>
<dbReference type="Proteomes" id="UP000002051">
    <property type="component" value="Unassembled WGS sequence"/>
</dbReference>
<evidence type="ECO:0000313" key="1">
    <source>
        <dbReference type="EMBL" id="KEH40877.1"/>
    </source>
</evidence>
<organism evidence="1 3">
    <name type="scientific">Medicago truncatula</name>
    <name type="common">Barrel medic</name>
    <name type="synonym">Medicago tribuloides</name>
    <dbReference type="NCBI Taxonomy" id="3880"/>
    <lineage>
        <taxon>Eukaryota</taxon>
        <taxon>Viridiplantae</taxon>
        <taxon>Streptophyta</taxon>
        <taxon>Embryophyta</taxon>
        <taxon>Tracheophyta</taxon>
        <taxon>Spermatophyta</taxon>
        <taxon>Magnoliopsida</taxon>
        <taxon>eudicotyledons</taxon>
        <taxon>Gunneridae</taxon>
        <taxon>Pentapetalae</taxon>
        <taxon>rosids</taxon>
        <taxon>fabids</taxon>
        <taxon>Fabales</taxon>
        <taxon>Fabaceae</taxon>
        <taxon>Papilionoideae</taxon>
        <taxon>50 kb inversion clade</taxon>
        <taxon>NPAAA clade</taxon>
        <taxon>Hologalegina</taxon>
        <taxon>IRL clade</taxon>
        <taxon>Trifolieae</taxon>
        <taxon>Medicago</taxon>
    </lineage>
</organism>
<proteinExistence type="predicted"/>
<evidence type="ECO:0000313" key="3">
    <source>
        <dbReference type="Proteomes" id="UP000002051"/>
    </source>
</evidence>
<dbReference type="AlphaFoldDB" id="A0A072VGK1"/>
<keyword evidence="3" id="KW-1185">Reference proteome</keyword>
<reference evidence="1 3" key="2">
    <citation type="journal article" date="2014" name="BMC Genomics">
        <title>An improved genome release (version Mt4.0) for the model legume Medicago truncatula.</title>
        <authorList>
            <person name="Tang H."/>
            <person name="Krishnakumar V."/>
            <person name="Bidwell S."/>
            <person name="Rosen B."/>
            <person name="Chan A."/>
            <person name="Zhou S."/>
            <person name="Gentzbittel L."/>
            <person name="Childs K.L."/>
            <person name="Yandell M."/>
            <person name="Gundlach H."/>
            <person name="Mayer K.F."/>
            <person name="Schwartz D.C."/>
            <person name="Town C.D."/>
        </authorList>
    </citation>
    <scope>GENOME REANNOTATION</scope>
    <source>
        <strain evidence="1">A17</strain>
        <strain evidence="2 3">cv. Jemalong A17</strain>
    </source>
</reference>
<dbReference type="HOGENOM" id="CLU_1770839_0_0_1"/>
<gene>
    <name evidence="1" type="ordered locus">MTR_1g036770</name>
</gene>
<dbReference type="EMBL" id="CM001217">
    <property type="protein sequence ID" value="KEH40877.1"/>
    <property type="molecule type" value="Genomic_DNA"/>
</dbReference>
<name>A0A072VGK1_MEDTR</name>
<dbReference type="EnsemblPlants" id="KEH40877">
    <property type="protein sequence ID" value="KEH40877"/>
    <property type="gene ID" value="MTR_1g036770"/>
</dbReference>